<dbReference type="AlphaFoldDB" id="A0A9J6GB09"/>
<dbReference type="PROSITE" id="PS51155">
    <property type="entry name" value="CHIT_BIND_RR_2"/>
    <property type="match status" value="1"/>
</dbReference>
<accession>A0A9J6GB09</accession>
<organism evidence="3 4">
    <name type="scientific">Haemaphysalis longicornis</name>
    <name type="common">Bush tick</name>
    <dbReference type="NCBI Taxonomy" id="44386"/>
    <lineage>
        <taxon>Eukaryota</taxon>
        <taxon>Metazoa</taxon>
        <taxon>Ecdysozoa</taxon>
        <taxon>Arthropoda</taxon>
        <taxon>Chelicerata</taxon>
        <taxon>Arachnida</taxon>
        <taxon>Acari</taxon>
        <taxon>Parasitiformes</taxon>
        <taxon>Ixodida</taxon>
        <taxon>Ixodoidea</taxon>
        <taxon>Ixodidae</taxon>
        <taxon>Haemaphysalinae</taxon>
        <taxon>Haemaphysalis</taxon>
    </lineage>
</organism>
<dbReference type="Pfam" id="PF00379">
    <property type="entry name" value="Chitin_bind_4"/>
    <property type="match status" value="1"/>
</dbReference>
<protein>
    <recommendedName>
        <fullName evidence="5">Cuticle protein</fullName>
    </recommendedName>
</protein>
<comment type="caution">
    <text evidence="3">The sequence shown here is derived from an EMBL/GenBank/DDBJ whole genome shotgun (WGS) entry which is preliminary data.</text>
</comment>
<reference evidence="3 4" key="1">
    <citation type="journal article" date="2020" name="Cell">
        <title>Large-Scale Comparative Analyses of Tick Genomes Elucidate Their Genetic Diversity and Vector Capacities.</title>
        <authorList>
            <consortium name="Tick Genome and Microbiome Consortium (TIGMIC)"/>
            <person name="Jia N."/>
            <person name="Wang J."/>
            <person name="Shi W."/>
            <person name="Du L."/>
            <person name="Sun Y."/>
            <person name="Zhan W."/>
            <person name="Jiang J.F."/>
            <person name="Wang Q."/>
            <person name="Zhang B."/>
            <person name="Ji P."/>
            <person name="Bell-Sakyi L."/>
            <person name="Cui X.M."/>
            <person name="Yuan T.T."/>
            <person name="Jiang B.G."/>
            <person name="Yang W.F."/>
            <person name="Lam T.T."/>
            <person name="Chang Q.C."/>
            <person name="Ding S.J."/>
            <person name="Wang X.J."/>
            <person name="Zhu J.G."/>
            <person name="Ruan X.D."/>
            <person name="Zhao L."/>
            <person name="Wei J.T."/>
            <person name="Ye R.Z."/>
            <person name="Que T.C."/>
            <person name="Du C.H."/>
            <person name="Zhou Y.H."/>
            <person name="Cheng J.X."/>
            <person name="Dai P.F."/>
            <person name="Guo W.B."/>
            <person name="Han X.H."/>
            <person name="Huang E.J."/>
            <person name="Li L.F."/>
            <person name="Wei W."/>
            <person name="Gao Y.C."/>
            <person name="Liu J.Z."/>
            <person name="Shao H.Z."/>
            <person name="Wang X."/>
            <person name="Wang C.C."/>
            <person name="Yang T.C."/>
            <person name="Huo Q.B."/>
            <person name="Li W."/>
            <person name="Chen H.Y."/>
            <person name="Chen S.E."/>
            <person name="Zhou L.G."/>
            <person name="Ni X.B."/>
            <person name="Tian J.H."/>
            <person name="Sheng Y."/>
            <person name="Liu T."/>
            <person name="Pan Y.S."/>
            <person name="Xia L.Y."/>
            <person name="Li J."/>
            <person name="Zhao F."/>
            <person name="Cao W.C."/>
        </authorList>
    </citation>
    <scope>NUCLEOTIDE SEQUENCE [LARGE SCALE GENOMIC DNA]</scope>
    <source>
        <strain evidence="3">HaeL-2018</strain>
    </source>
</reference>
<dbReference type="OrthoDB" id="6430831at2759"/>
<dbReference type="GO" id="GO:0008010">
    <property type="term" value="F:structural constituent of chitin-based larval cuticle"/>
    <property type="evidence" value="ECO:0007669"/>
    <property type="project" value="TreeGrafter"/>
</dbReference>
<dbReference type="Gene3D" id="3.10.50.10">
    <property type="match status" value="1"/>
</dbReference>
<keyword evidence="4" id="KW-1185">Reference proteome</keyword>
<evidence type="ECO:0000313" key="3">
    <source>
        <dbReference type="EMBL" id="KAH9371592.1"/>
    </source>
</evidence>
<keyword evidence="1 2" id="KW-0193">Cuticle</keyword>
<proteinExistence type="predicted"/>
<dbReference type="InterPro" id="IPR029070">
    <property type="entry name" value="Chitinase_insertion_sf"/>
</dbReference>
<name>A0A9J6GB09_HAELO</name>
<evidence type="ECO:0008006" key="5">
    <source>
        <dbReference type="Google" id="ProtNLM"/>
    </source>
</evidence>
<evidence type="ECO:0000256" key="1">
    <source>
        <dbReference type="ARBA" id="ARBA00022460"/>
    </source>
</evidence>
<dbReference type="EMBL" id="JABSTR010000005">
    <property type="protein sequence ID" value="KAH9371592.1"/>
    <property type="molecule type" value="Genomic_DNA"/>
</dbReference>
<evidence type="ECO:0000256" key="2">
    <source>
        <dbReference type="PROSITE-ProRule" id="PRU00497"/>
    </source>
</evidence>
<gene>
    <name evidence="3" type="ORF">HPB48_021429</name>
</gene>
<dbReference type="Proteomes" id="UP000821853">
    <property type="component" value="Chromosome 3"/>
</dbReference>
<dbReference type="GO" id="GO:0062129">
    <property type="term" value="C:chitin-based extracellular matrix"/>
    <property type="evidence" value="ECO:0007669"/>
    <property type="project" value="TreeGrafter"/>
</dbReference>
<dbReference type="PANTHER" id="PTHR10380">
    <property type="entry name" value="CUTICLE PROTEIN"/>
    <property type="match status" value="1"/>
</dbReference>
<sequence length="158" mass="16779">MGYFKSWPPYNFDYNVTDESGTMIFHTEKADSNNTKTGTYGYRDPSGIYRTVNYVADADGFRATIDTNEPGTAAGMSADAVFNAMPVMVPTPPGGTAPRPRPAGAGPAYTPPRYSRPGSTMAFALGQVPEVQEAQEASVVAPEGAMADGLLVHRVGSY</sequence>
<dbReference type="VEuPathDB" id="VectorBase:HLOH_058767"/>
<dbReference type="InterPro" id="IPR000618">
    <property type="entry name" value="Insect_cuticle"/>
</dbReference>
<dbReference type="InterPro" id="IPR050468">
    <property type="entry name" value="Cuticle_Struct_Prot"/>
</dbReference>
<evidence type="ECO:0000313" key="4">
    <source>
        <dbReference type="Proteomes" id="UP000821853"/>
    </source>
</evidence>
<dbReference type="PANTHER" id="PTHR10380:SF173">
    <property type="entry name" value="CUTICULAR PROTEIN 47EF, ISOFORM C-RELATED"/>
    <property type="match status" value="1"/>
</dbReference>